<dbReference type="EMBL" id="BAAADO010000007">
    <property type="protein sequence ID" value="GAA0501066.1"/>
    <property type="molecule type" value="Genomic_DNA"/>
</dbReference>
<reference evidence="3" key="1">
    <citation type="journal article" date="2019" name="Int. J. Syst. Evol. Microbiol.">
        <title>The Global Catalogue of Microorganisms (GCM) 10K type strain sequencing project: providing services to taxonomists for standard genome sequencing and annotation.</title>
        <authorList>
            <consortium name="The Broad Institute Genomics Platform"/>
            <consortium name="The Broad Institute Genome Sequencing Center for Infectious Disease"/>
            <person name="Wu L."/>
            <person name="Ma J."/>
        </authorList>
    </citation>
    <scope>NUCLEOTIDE SEQUENCE [LARGE SCALE GENOMIC DNA]</scope>
    <source>
        <strain evidence="3">JCM 12389</strain>
    </source>
</reference>
<feature type="transmembrane region" description="Helical" evidence="1">
    <location>
        <begin position="6"/>
        <end position="23"/>
    </location>
</feature>
<gene>
    <name evidence="2" type="ORF">GCM10008986_30570</name>
</gene>
<evidence type="ECO:0000313" key="3">
    <source>
        <dbReference type="Proteomes" id="UP001500880"/>
    </source>
</evidence>
<keyword evidence="1" id="KW-0812">Transmembrane</keyword>
<comment type="caution">
    <text evidence="2">The sequence shown here is derived from an EMBL/GenBank/DDBJ whole genome shotgun (WGS) entry which is preliminary data.</text>
</comment>
<protein>
    <submittedName>
        <fullName evidence="2">Uncharacterized protein</fullName>
    </submittedName>
</protein>
<keyword evidence="1" id="KW-1133">Transmembrane helix</keyword>
<evidence type="ECO:0000256" key="1">
    <source>
        <dbReference type="SAM" id="Phobius"/>
    </source>
</evidence>
<organism evidence="2 3">
    <name type="scientific">Salinibacillus aidingensis</name>
    <dbReference type="NCBI Taxonomy" id="237684"/>
    <lineage>
        <taxon>Bacteria</taxon>
        <taxon>Bacillati</taxon>
        <taxon>Bacillota</taxon>
        <taxon>Bacilli</taxon>
        <taxon>Bacillales</taxon>
        <taxon>Bacillaceae</taxon>
        <taxon>Salinibacillus</taxon>
    </lineage>
</organism>
<keyword evidence="3" id="KW-1185">Reference proteome</keyword>
<dbReference type="Proteomes" id="UP001500880">
    <property type="component" value="Unassembled WGS sequence"/>
</dbReference>
<name>A0ABP3LHK2_9BACI</name>
<sequence>MMKFVIGYFVFQILLLIVILVITHQTDKNSRKAFLQPNEVPEGFEKTSETFIDTKTKKTIYVYYNRHTGKRIYVEH</sequence>
<keyword evidence="1" id="KW-0472">Membrane</keyword>
<proteinExistence type="predicted"/>
<evidence type="ECO:0000313" key="2">
    <source>
        <dbReference type="EMBL" id="GAA0501066.1"/>
    </source>
</evidence>
<accession>A0ABP3LHK2</accession>